<organism evidence="13 14">
    <name type="scientific">Candidatus Aquicultor primus</name>
    <dbReference type="NCBI Taxonomy" id="1797195"/>
    <lineage>
        <taxon>Bacteria</taxon>
        <taxon>Bacillati</taxon>
        <taxon>Actinomycetota</taxon>
        <taxon>Candidatus Aquicultoria</taxon>
        <taxon>Candidatus Aquicultorales</taxon>
        <taxon>Candidatus Aquicultoraceae</taxon>
        <taxon>Candidatus Aquicultor</taxon>
    </lineage>
</organism>
<evidence type="ECO:0000256" key="9">
    <source>
        <dbReference type="PIRSR" id="PIRSR000485-1"/>
    </source>
</evidence>
<evidence type="ECO:0000259" key="12">
    <source>
        <dbReference type="PROSITE" id="PS51278"/>
    </source>
</evidence>
<feature type="binding site" evidence="7 11">
    <location>
        <position position="460"/>
    </location>
    <ligand>
        <name>[4Fe-4S] cluster</name>
        <dbReference type="ChEBI" id="CHEBI:49883"/>
    </ligand>
</feature>
<comment type="cofactor">
    <cofactor evidence="7 10">
        <name>Mg(2+)</name>
        <dbReference type="ChEBI" id="CHEBI:18420"/>
    </cofactor>
    <text evidence="7 10">Binds 1 Mg(2+) ion per subunit.</text>
</comment>
<dbReference type="PIRSF" id="PIRSF000485">
    <property type="entry name" value="Amd_phspho_trans"/>
    <property type="match status" value="1"/>
</dbReference>
<feature type="binding site" evidence="7 10">
    <location>
        <position position="370"/>
    </location>
    <ligand>
        <name>Mg(2+)</name>
        <dbReference type="ChEBI" id="CHEBI:18420"/>
    </ligand>
</feature>
<dbReference type="PROSITE" id="PS51278">
    <property type="entry name" value="GATASE_TYPE_2"/>
    <property type="match status" value="1"/>
</dbReference>
<dbReference type="GO" id="GO:0006189">
    <property type="term" value="P:'de novo' IMP biosynthetic process"/>
    <property type="evidence" value="ECO:0007669"/>
    <property type="project" value="UniProtKB-UniRule"/>
</dbReference>
<comment type="pathway">
    <text evidence="1 7 8">Purine metabolism; IMP biosynthesis via de novo pathway; N(1)-(5-phospho-D-ribosyl)glycinamide from 5-phospho-alpha-D-ribose 1-diphosphate: step 1/2.</text>
</comment>
<feature type="binding site" evidence="7 11">
    <location>
        <position position="406"/>
    </location>
    <ligand>
        <name>[4Fe-4S] cluster</name>
        <dbReference type="ChEBI" id="CHEBI:49883"/>
    </ligand>
</feature>
<evidence type="ECO:0000256" key="5">
    <source>
        <dbReference type="ARBA" id="ARBA00022755"/>
    </source>
</evidence>
<evidence type="ECO:0000256" key="1">
    <source>
        <dbReference type="ARBA" id="ARBA00005209"/>
    </source>
</evidence>
<keyword evidence="6 7" id="KW-0315">Glutamine amidotransferase</keyword>
<dbReference type="GO" id="GO:0004044">
    <property type="term" value="F:amidophosphoribosyltransferase activity"/>
    <property type="evidence" value="ECO:0007669"/>
    <property type="project" value="UniProtKB-UniRule"/>
</dbReference>
<reference evidence="13 14" key="1">
    <citation type="journal article" date="2016" name="Nat. Commun.">
        <title>Thousands of microbial genomes shed light on interconnected biogeochemical processes in an aquifer system.</title>
        <authorList>
            <person name="Anantharaman K."/>
            <person name="Brown C.T."/>
            <person name="Hug L.A."/>
            <person name="Sharon I."/>
            <person name="Castelle C.J."/>
            <person name="Probst A.J."/>
            <person name="Thomas B.C."/>
            <person name="Singh A."/>
            <person name="Wilkins M.J."/>
            <person name="Karaoz U."/>
            <person name="Brodie E.L."/>
            <person name="Williams K.H."/>
            <person name="Hubbard S.S."/>
            <person name="Banfield J.F."/>
        </authorList>
    </citation>
    <scope>NUCLEOTIDE SEQUENCE [LARGE SCALE GENOMIC DNA]</scope>
</reference>
<dbReference type="GO" id="GO:0000287">
    <property type="term" value="F:magnesium ion binding"/>
    <property type="evidence" value="ECO:0007669"/>
    <property type="project" value="UniProtKB-UniRule"/>
</dbReference>
<dbReference type="SUPFAM" id="SSF56235">
    <property type="entry name" value="N-terminal nucleophile aminohydrolases (Ntn hydrolases)"/>
    <property type="match status" value="1"/>
</dbReference>
<evidence type="ECO:0000256" key="8">
    <source>
        <dbReference type="PIRNR" id="PIRNR000485"/>
    </source>
</evidence>
<keyword evidence="7 10" id="KW-0460">Magnesium</keyword>
<dbReference type="GO" id="GO:0051539">
    <property type="term" value="F:4 iron, 4 sulfur cluster binding"/>
    <property type="evidence" value="ECO:0007669"/>
    <property type="project" value="UniProtKB-KW"/>
</dbReference>
<dbReference type="InterPro" id="IPR035584">
    <property type="entry name" value="PurF_N"/>
</dbReference>
<dbReference type="Gene3D" id="3.40.50.2020">
    <property type="match status" value="1"/>
</dbReference>
<dbReference type="Gene3D" id="3.60.20.10">
    <property type="entry name" value="Glutamine Phosphoribosylpyrophosphate, subunit 1, domain 1"/>
    <property type="match status" value="1"/>
</dbReference>
<dbReference type="InterPro" id="IPR005854">
    <property type="entry name" value="PurF"/>
</dbReference>
<comment type="function">
    <text evidence="7">Catalyzes the formation of phosphoribosylamine from phosphoribosylpyrophosphate (PRPP) and glutamine.</text>
</comment>
<comment type="catalytic activity">
    <reaction evidence="7 8">
        <text>5-phospho-beta-D-ribosylamine + L-glutamate + diphosphate = 5-phospho-alpha-D-ribose 1-diphosphate + L-glutamine + H2O</text>
        <dbReference type="Rhea" id="RHEA:14905"/>
        <dbReference type="ChEBI" id="CHEBI:15377"/>
        <dbReference type="ChEBI" id="CHEBI:29985"/>
        <dbReference type="ChEBI" id="CHEBI:33019"/>
        <dbReference type="ChEBI" id="CHEBI:58017"/>
        <dbReference type="ChEBI" id="CHEBI:58359"/>
        <dbReference type="ChEBI" id="CHEBI:58681"/>
        <dbReference type="EC" id="2.4.2.14"/>
    </reaction>
</comment>
<dbReference type="InterPro" id="IPR029055">
    <property type="entry name" value="Ntn_hydrolases_N"/>
</dbReference>
<evidence type="ECO:0000256" key="2">
    <source>
        <dbReference type="ARBA" id="ARBA00010138"/>
    </source>
</evidence>
<dbReference type="EC" id="2.4.2.14" evidence="7"/>
<gene>
    <name evidence="7" type="primary">purF</name>
    <name evidence="13" type="ORF">A2074_02060</name>
</gene>
<evidence type="ECO:0000256" key="3">
    <source>
        <dbReference type="ARBA" id="ARBA00022676"/>
    </source>
</evidence>
<evidence type="ECO:0000256" key="11">
    <source>
        <dbReference type="PIRSR" id="PIRSR000485-3"/>
    </source>
</evidence>
<dbReference type="AlphaFoldDB" id="A0A1F2ULT8"/>
<evidence type="ECO:0000256" key="7">
    <source>
        <dbReference type="HAMAP-Rule" id="MF_01931"/>
    </source>
</evidence>
<evidence type="ECO:0000256" key="10">
    <source>
        <dbReference type="PIRSR" id="PIRSR000485-2"/>
    </source>
</evidence>
<keyword evidence="4 7" id="KW-0808">Transferase</keyword>
<dbReference type="InterPro" id="IPR029057">
    <property type="entry name" value="PRTase-like"/>
</dbReference>
<feature type="binding site" evidence="7 10">
    <location>
        <position position="307"/>
    </location>
    <ligand>
        <name>Mg(2+)</name>
        <dbReference type="ChEBI" id="CHEBI:18420"/>
    </ligand>
</feature>
<dbReference type="Pfam" id="PF00156">
    <property type="entry name" value="Pribosyltran"/>
    <property type="match status" value="1"/>
</dbReference>
<feature type="domain" description="Glutamine amidotransferase type-2" evidence="12">
    <location>
        <begin position="23"/>
        <end position="244"/>
    </location>
</feature>
<accession>A0A1F2ULT8</accession>
<evidence type="ECO:0000256" key="6">
    <source>
        <dbReference type="ARBA" id="ARBA00022962"/>
    </source>
</evidence>
<keyword evidence="7 10" id="KW-0479">Metal-binding</keyword>
<dbReference type="HAMAP" id="MF_01931">
    <property type="entry name" value="PurF"/>
    <property type="match status" value="1"/>
</dbReference>
<feature type="binding site" evidence="7 11">
    <location>
        <position position="457"/>
    </location>
    <ligand>
        <name>[4Fe-4S] cluster</name>
        <dbReference type="ChEBI" id="CHEBI:49883"/>
    </ligand>
</feature>
<comment type="cofactor">
    <cofactor evidence="7 11">
        <name>[4Fe-4S] cluster</name>
        <dbReference type="ChEBI" id="CHEBI:49883"/>
    </cofactor>
    <text evidence="7 11">Binds 1 [4Fe-4S] cluster per subunit.</text>
</comment>
<evidence type="ECO:0000313" key="14">
    <source>
        <dbReference type="Proteomes" id="UP000178086"/>
    </source>
</evidence>
<evidence type="ECO:0000313" key="13">
    <source>
        <dbReference type="EMBL" id="OFW33939.1"/>
    </source>
</evidence>
<keyword evidence="7" id="KW-0004">4Fe-4S</keyword>
<keyword evidence="3 7" id="KW-0328">Glycosyltransferase</keyword>
<dbReference type="Pfam" id="PF13522">
    <property type="entry name" value="GATase_6"/>
    <property type="match status" value="1"/>
</dbReference>
<protein>
    <recommendedName>
        <fullName evidence="7">Amidophosphoribosyltransferase</fullName>
        <shortName evidence="7">ATase</shortName>
        <ecNumber evidence="7">2.4.2.14</ecNumber>
    </recommendedName>
    <alternativeName>
        <fullName evidence="7">Glutamine phosphoribosylpyrophosphate amidotransferase</fullName>
        <shortName evidence="7">GPATase</shortName>
    </alternativeName>
</protein>
<comment type="similarity">
    <text evidence="2 7 8">In the C-terminal section; belongs to the purine/pyrimidine phosphoribosyltransferase family.</text>
</comment>
<proteinExistence type="inferred from homology"/>
<dbReference type="InterPro" id="IPR017932">
    <property type="entry name" value="GATase_2_dom"/>
</dbReference>
<feature type="binding site" evidence="7 10">
    <location>
        <position position="369"/>
    </location>
    <ligand>
        <name>Mg(2+)</name>
        <dbReference type="ChEBI" id="CHEBI:18420"/>
    </ligand>
</feature>
<dbReference type="InterPro" id="IPR000836">
    <property type="entry name" value="PRTase_dom"/>
</dbReference>
<dbReference type="GO" id="GO:0009113">
    <property type="term" value="P:purine nucleobase biosynthetic process"/>
    <property type="evidence" value="ECO:0007669"/>
    <property type="project" value="UniProtKB-UniRule"/>
</dbReference>
<dbReference type="CDD" id="cd06223">
    <property type="entry name" value="PRTases_typeI"/>
    <property type="match status" value="1"/>
</dbReference>
<feature type="active site" description="Nucleophile" evidence="7 9">
    <location>
        <position position="23"/>
    </location>
</feature>
<comment type="caution">
    <text evidence="13">The sequence shown here is derived from an EMBL/GenBank/DDBJ whole genome shotgun (WGS) entry which is preliminary data.</text>
</comment>
<feature type="binding site" evidence="7 11">
    <location>
        <position position="260"/>
    </location>
    <ligand>
        <name>[4Fe-4S] cluster</name>
        <dbReference type="ChEBI" id="CHEBI:49883"/>
    </ligand>
</feature>
<keyword evidence="5 7" id="KW-0658">Purine biosynthesis</keyword>
<dbReference type="PANTHER" id="PTHR11907">
    <property type="entry name" value="AMIDOPHOSPHORIBOSYLTRANSFERASE"/>
    <property type="match status" value="1"/>
</dbReference>
<dbReference type="SUPFAM" id="SSF53271">
    <property type="entry name" value="PRTase-like"/>
    <property type="match status" value="1"/>
</dbReference>
<name>A0A1F2ULT8_9ACTN</name>
<sequence>MREENTLSSEFDDNRPDKPEEACGVFGIYAPGEDVSRLTYFGLHTLQHRGQESAGMAVSDGQSTIVYKDMGLLTQVFDERNLGTLQGDIAIGHVRYSTTGSSLWENAQPVYKTFSGGSVALAHNGNLINMQELREDMRKEGIRFRSTSDSEVIASLVASRADQGMGIEQAIKETMGMINGAYSVLILTEQTLYGMRDPYGIRPMVIGKRGEHYVVASESCALDIVGAEYMRDVAPGELIIIDQNGLRSEQGVEPKKSSLCIFEFIYFARPDTKLLGRLLYSAREAMGIELAKEAPCDADLVTGVPDSGVPAAIGYSQESGIPYREAFVKNRYIGRTFIQPTQAIRQVGIKLKLNPLSEVVKGKRVVVVDDSVVRGNTSKKLITMLREAGATEVHMRVSSPPVEWPCFYGIDTADQGQLVAAVNDNEAIREYIGADSLSYLSLEGLVRATDNKREDFCLACFDGDYPVDVPEDLKITKLMLEEEQNKVDG</sequence>
<evidence type="ECO:0000256" key="4">
    <source>
        <dbReference type="ARBA" id="ARBA00022679"/>
    </source>
</evidence>
<dbReference type="EMBL" id="MELI01000056">
    <property type="protein sequence ID" value="OFW33939.1"/>
    <property type="molecule type" value="Genomic_DNA"/>
</dbReference>
<dbReference type="NCBIfam" id="TIGR01134">
    <property type="entry name" value="purF"/>
    <property type="match status" value="1"/>
</dbReference>
<dbReference type="CDD" id="cd00715">
    <property type="entry name" value="GPATase_N"/>
    <property type="match status" value="1"/>
</dbReference>
<keyword evidence="7 11" id="KW-0411">Iron-sulfur</keyword>
<keyword evidence="7 11" id="KW-0408">Iron</keyword>
<dbReference type="Proteomes" id="UP000178086">
    <property type="component" value="Unassembled WGS sequence"/>
</dbReference>
<dbReference type="UniPathway" id="UPA00074">
    <property type="reaction ID" value="UER00124"/>
</dbReference>